<organism evidence="1 2">
    <name type="scientific">Asbolus verrucosus</name>
    <name type="common">Desert ironclad beetle</name>
    <dbReference type="NCBI Taxonomy" id="1661398"/>
    <lineage>
        <taxon>Eukaryota</taxon>
        <taxon>Metazoa</taxon>
        <taxon>Ecdysozoa</taxon>
        <taxon>Arthropoda</taxon>
        <taxon>Hexapoda</taxon>
        <taxon>Insecta</taxon>
        <taxon>Pterygota</taxon>
        <taxon>Neoptera</taxon>
        <taxon>Endopterygota</taxon>
        <taxon>Coleoptera</taxon>
        <taxon>Polyphaga</taxon>
        <taxon>Cucujiformia</taxon>
        <taxon>Tenebrionidae</taxon>
        <taxon>Pimeliinae</taxon>
        <taxon>Asbolus</taxon>
    </lineage>
</organism>
<proteinExistence type="predicted"/>
<dbReference type="Proteomes" id="UP000292052">
    <property type="component" value="Unassembled WGS sequence"/>
</dbReference>
<sequence>NLSANSTSNLKSHLLNNFLIFSGLNQYNNTVNSFGRILDLICSNLYTDNVFQTDSLVIQDPHHPALSVNVHLKNLSTKTLSACKEKYSYNFKKAHFQGLYDALLSTDWSFLQVCLDVNLACKVFYDKLYALFDKFVPKTPYCKRKFPAWFSSEVKFNIKRKTKYIKMYRRTRCENYYVLFKNLRKSIKLQIKSDYTLYVKSVEDSLTSDPKKFWSYTREKRGSSSIPRQMCYKDVTFIEPHHVVNAFSSYFSSVY</sequence>
<dbReference type="AlphaFoldDB" id="A0A482WBQ1"/>
<keyword evidence="2" id="KW-1185">Reference proteome</keyword>
<evidence type="ECO:0000313" key="1">
    <source>
        <dbReference type="EMBL" id="RZC42484.1"/>
    </source>
</evidence>
<protein>
    <submittedName>
        <fullName evidence="1">Uncharacterized protein</fullName>
    </submittedName>
</protein>
<reference evidence="1 2" key="1">
    <citation type="submission" date="2017-03" db="EMBL/GenBank/DDBJ databases">
        <title>Genome of the blue death feigning beetle - Asbolus verrucosus.</title>
        <authorList>
            <person name="Rider S.D."/>
        </authorList>
    </citation>
    <scope>NUCLEOTIDE SEQUENCE [LARGE SCALE GENOMIC DNA]</scope>
    <source>
        <strain evidence="1">Butters</strain>
        <tissue evidence="1">Head and leg muscle</tissue>
    </source>
</reference>
<evidence type="ECO:0000313" key="2">
    <source>
        <dbReference type="Proteomes" id="UP000292052"/>
    </source>
</evidence>
<comment type="caution">
    <text evidence="1">The sequence shown here is derived from an EMBL/GenBank/DDBJ whole genome shotgun (WGS) entry which is preliminary data.</text>
</comment>
<accession>A0A482WBQ1</accession>
<name>A0A482WBQ1_ASBVE</name>
<feature type="non-terminal residue" evidence="1">
    <location>
        <position position="1"/>
    </location>
</feature>
<gene>
    <name evidence="1" type="ORF">BDFB_013815</name>
</gene>
<dbReference type="OrthoDB" id="7701049at2759"/>
<dbReference type="EMBL" id="QDEB01007754">
    <property type="protein sequence ID" value="RZC42484.1"/>
    <property type="molecule type" value="Genomic_DNA"/>
</dbReference>
<feature type="non-terminal residue" evidence="1">
    <location>
        <position position="255"/>
    </location>
</feature>